<comment type="pathway">
    <text evidence="10">Lipid metabolism; phospholipid metabolism.</text>
</comment>
<dbReference type="Pfam" id="PF02504">
    <property type="entry name" value="FA_synthesis"/>
    <property type="match status" value="1"/>
</dbReference>
<protein>
    <recommendedName>
        <fullName evidence="8 10">Phosphate acyltransferase</fullName>
        <ecNumber evidence="8 10">2.3.1.274</ecNumber>
    </recommendedName>
    <alternativeName>
        <fullName evidence="10">Acyl-ACP phosphotransacylase</fullName>
    </alternativeName>
    <alternativeName>
        <fullName evidence="10">Acyl-[acyl-carrier-protein]--phosphate acyltransferase</fullName>
    </alternativeName>
    <alternativeName>
        <fullName evidence="10">Phosphate-acyl-ACP acyltransferase</fullName>
    </alternativeName>
</protein>
<comment type="similarity">
    <text evidence="10">Belongs to the PlsX family.</text>
</comment>
<dbReference type="PANTHER" id="PTHR30100">
    <property type="entry name" value="FATTY ACID/PHOSPHOLIPID SYNTHESIS PROTEIN PLSX"/>
    <property type="match status" value="1"/>
</dbReference>
<sequence>MAEKTTLAVDALGGDDAPAVVLEGTAEALKEDPDLAIVLCGPREVVEPFAASHERCTAQVTTEEIAMGEHPANAVRTKKDSSIVVGCRLVKEGQAQGFFSAGSTGACLAAATLVMGRAKGVARPTLLTVLPSPVAPVVMCDVGANADCKPEYLVQFAQMASVYAREVVGIAEPKVGLLNIGSEEAKGSAFAQECHKLLSARVPEFAGNCEGGDILEARFDVVVTDGFTGNVCLKTIEGTASVLFKAVKGALVSSPVAKLGALAVKGGLTELKGRLSAETYGGAPLLGVKGACIIGHGSSSPTAVKNGIHTTAKIARGRVPELIAQAVVR</sequence>
<comment type="subcellular location">
    <subcellularLocation>
        <location evidence="10">Cytoplasm</location>
    </subcellularLocation>
    <text evidence="10">Associated with the membrane possibly through PlsY.</text>
</comment>
<evidence type="ECO:0000256" key="8">
    <source>
        <dbReference type="ARBA" id="ARBA00024069"/>
    </source>
</evidence>
<evidence type="ECO:0000256" key="10">
    <source>
        <dbReference type="HAMAP-Rule" id="MF_00019"/>
    </source>
</evidence>
<dbReference type="EC" id="2.3.1.274" evidence="8 10"/>
<dbReference type="GO" id="GO:0006633">
    <property type="term" value="P:fatty acid biosynthetic process"/>
    <property type="evidence" value="ECO:0007669"/>
    <property type="project" value="UniProtKB-UniRule"/>
</dbReference>
<evidence type="ECO:0000313" key="11">
    <source>
        <dbReference type="EMBL" id="HIR01833.1"/>
    </source>
</evidence>
<dbReference type="EMBL" id="DVGB01000075">
    <property type="protein sequence ID" value="HIR01833.1"/>
    <property type="molecule type" value="Genomic_DNA"/>
</dbReference>
<comment type="subunit">
    <text evidence="9 10">Homodimer. Probably interacts with PlsY.</text>
</comment>
<dbReference type="NCBIfam" id="TIGR00182">
    <property type="entry name" value="plsX"/>
    <property type="match status" value="1"/>
</dbReference>
<reference evidence="11" key="1">
    <citation type="submission" date="2020-10" db="EMBL/GenBank/DDBJ databases">
        <authorList>
            <person name="Gilroy R."/>
        </authorList>
    </citation>
    <scope>NUCLEOTIDE SEQUENCE</scope>
    <source>
        <strain evidence="11">ChiGjej1B1-2707</strain>
    </source>
</reference>
<evidence type="ECO:0000256" key="1">
    <source>
        <dbReference type="ARBA" id="ARBA00001232"/>
    </source>
</evidence>
<evidence type="ECO:0000313" key="12">
    <source>
        <dbReference type="Proteomes" id="UP000824261"/>
    </source>
</evidence>
<dbReference type="SUPFAM" id="SSF53659">
    <property type="entry name" value="Isocitrate/Isopropylmalate dehydrogenase-like"/>
    <property type="match status" value="1"/>
</dbReference>
<name>A0A9D1D3F7_9ACTN</name>
<comment type="function">
    <text evidence="10">Catalyzes the reversible formation of acyl-phosphate (acyl-PO(4)) from acyl-[acyl-carrier-protein] (acyl-ACP). This enzyme utilizes acyl-ACP as fatty acyl donor, but not acyl-CoA.</text>
</comment>
<keyword evidence="5 10" id="KW-0443">Lipid metabolism</keyword>
<keyword evidence="3 10" id="KW-0444">Lipid biosynthesis</keyword>
<evidence type="ECO:0000256" key="4">
    <source>
        <dbReference type="ARBA" id="ARBA00022679"/>
    </source>
</evidence>
<dbReference type="InterPro" id="IPR012281">
    <property type="entry name" value="Phospholipid_synth_PlsX-like"/>
</dbReference>
<keyword evidence="6 10" id="KW-0594">Phospholipid biosynthesis</keyword>
<dbReference type="PIRSF" id="PIRSF002465">
    <property type="entry name" value="Phsphlp_syn_PlsX"/>
    <property type="match status" value="1"/>
</dbReference>
<evidence type="ECO:0000256" key="7">
    <source>
        <dbReference type="ARBA" id="ARBA00023264"/>
    </source>
</evidence>
<evidence type="ECO:0000256" key="9">
    <source>
        <dbReference type="ARBA" id="ARBA00046608"/>
    </source>
</evidence>
<comment type="caution">
    <text evidence="11">The sequence shown here is derived from an EMBL/GenBank/DDBJ whole genome shotgun (WGS) entry which is preliminary data.</text>
</comment>
<proteinExistence type="inferred from homology"/>
<keyword evidence="7 10" id="KW-1208">Phospholipid metabolism</keyword>
<keyword evidence="11" id="KW-0012">Acyltransferase</keyword>
<dbReference type="HAMAP" id="MF_00019">
    <property type="entry name" value="PlsX"/>
    <property type="match status" value="1"/>
</dbReference>
<dbReference type="GO" id="GO:0043811">
    <property type="term" value="F:phosphate:acyl-[acyl carrier protein] acyltransferase activity"/>
    <property type="evidence" value="ECO:0007669"/>
    <property type="project" value="UniProtKB-UniRule"/>
</dbReference>
<dbReference type="GO" id="GO:0005737">
    <property type="term" value="C:cytoplasm"/>
    <property type="evidence" value="ECO:0007669"/>
    <property type="project" value="UniProtKB-SubCell"/>
</dbReference>
<dbReference type="Proteomes" id="UP000824261">
    <property type="component" value="Unassembled WGS sequence"/>
</dbReference>
<accession>A0A9D1D3F7</accession>
<comment type="catalytic activity">
    <reaction evidence="1 10">
        <text>a fatty acyl-[ACP] + phosphate = an acyl phosphate + holo-[ACP]</text>
        <dbReference type="Rhea" id="RHEA:42292"/>
        <dbReference type="Rhea" id="RHEA-COMP:9685"/>
        <dbReference type="Rhea" id="RHEA-COMP:14125"/>
        <dbReference type="ChEBI" id="CHEBI:43474"/>
        <dbReference type="ChEBI" id="CHEBI:59918"/>
        <dbReference type="ChEBI" id="CHEBI:64479"/>
        <dbReference type="ChEBI" id="CHEBI:138651"/>
        <dbReference type="EC" id="2.3.1.274"/>
    </reaction>
</comment>
<reference evidence="11" key="2">
    <citation type="journal article" date="2021" name="PeerJ">
        <title>Extensive microbial diversity within the chicken gut microbiome revealed by metagenomics and culture.</title>
        <authorList>
            <person name="Gilroy R."/>
            <person name="Ravi A."/>
            <person name="Getino M."/>
            <person name="Pursley I."/>
            <person name="Horton D.L."/>
            <person name="Alikhan N.F."/>
            <person name="Baker D."/>
            <person name="Gharbi K."/>
            <person name="Hall N."/>
            <person name="Watson M."/>
            <person name="Adriaenssens E.M."/>
            <person name="Foster-Nyarko E."/>
            <person name="Jarju S."/>
            <person name="Secka A."/>
            <person name="Antonio M."/>
            <person name="Oren A."/>
            <person name="Chaudhuri R.R."/>
            <person name="La Ragione R."/>
            <person name="Hildebrand F."/>
            <person name="Pallen M.J."/>
        </authorList>
    </citation>
    <scope>NUCLEOTIDE SEQUENCE</scope>
    <source>
        <strain evidence="11">ChiGjej1B1-2707</strain>
    </source>
</reference>
<dbReference type="Gene3D" id="3.40.718.10">
    <property type="entry name" value="Isopropylmalate Dehydrogenase"/>
    <property type="match status" value="1"/>
</dbReference>
<dbReference type="InterPro" id="IPR003664">
    <property type="entry name" value="FA_synthesis"/>
</dbReference>
<dbReference type="AlphaFoldDB" id="A0A9D1D3F7"/>
<keyword evidence="2 10" id="KW-0963">Cytoplasm</keyword>
<evidence type="ECO:0000256" key="5">
    <source>
        <dbReference type="ARBA" id="ARBA00023098"/>
    </source>
</evidence>
<dbReference type="PANTHER" id="PTHR30100:SF1">
    <property type="entry name" value="PHOSPHATE ACYLTRANSFERASE"/>
    <property type="match status" value="1"/>
</dbReference>
<gene>
    <name evidence="10 11" type="primary">plsX</name>
    <name evidence="11" type="ORF">IAA69_06185</name>
</gene>
<evidence type="ECO:0000256" key="3">
    <source>
        <dbReference type="ARBA" id="ARBA00022516"/>
    </source>
</evidence>
<dbReference type="GO" id="GO:0008654">
    <property type="term" value="P:phospholipid biosynthetic process"/>
    <property type="evidence" value="ECO:0007669"/>
    <property type="project" value="UniProtKB-KW"/>
</dbReference>
<organism evidence="11 12">
    <name type="scientific">Candidatus Aveggerthella stercoripullorum</name>
    <dbReference type="NCBI Taxonomy" id="2840688"/>
    <lineage>
        <taxon>Bacteria</taxon>
        <taxon>Bacillati</taxon>
        <taxon>Actinomycetota</taxon>
        <taxon>Coriobacteriia</taxon>
        <taxon>Eggerthellales</taxon>
        <taxon>Eggerthellaceae</taxon>
        <taxon>Eggerthellaceae incertae sedis</taxon>
        <taxon>Candidatus Aveggerthella</taxon>
    </lineage>
</organism>
<keyword evidence="4 10" id="KW-0808">Transferase</keyword>
<evidence type="ECO:0000256" key="6">
    <source>
        <dbReference type="ARBA" id="ARBA00023209"/>
    </source>
</evidence>
<evidence type="ECO:0000256" key="2">
    <source>
        <dbReference type="ARBA" id="ARBA00022490"/>
    </source>
</evidence>